<protein>
    <submittedName>
        <fullName evidence="2">Uncharacterized protein</fullName>
    </submittedName>
</protein>
<sequence length="214" mass="22752">MSTLAAPAARAAPGPAVSGYRVISTQLDDPRGSPYETEILDTNRRGVALVSLARDLDASDLRYGLWRPGEPLRPLDSKGELGWYDEVRDLSDRNQVLGTLRTGAGSAAAIWKRGVRRILGIPHERVTGHYLNNQGDVAFSTAVRSGTRSGRAWACSARAGPRCCRCRGTTPAGGGARSPSGSTTADRFSSQRRGRTGRPDETSASAPHRAPGAK</sequence>
<dbReference type="EMBL" id="JAVREN010000033">
    <property type="protein sequence ID" value="MDT0309225.1"/>
    <property type="molecule type" value="Genomic_DNA"/>
</dbReference>
<name>A0ABU2LCI6_9ACTN</name>
<gene>
    <name evidence="2" type="ORF">RM780_19990</name>
</gene>
<feature type="region of interest" description="Disordered" evidence="1">
    <location>
        <begin position="169"/>
        <end position="214"/>
    </location>
</feature>
<dbReference type="RefSeq" id="WP_311632181.1">
    <property type="nucleotide sequence ID" value="NZ_JAVREN010000033.1"/>
</dbReference>
<keyword evidence="3" id="KW-1185">Reference proteome</keyword>
<proteinExistence type="predicted"/>
<evidence type="ECO:0000256" key="1">
    <source>
        <dbReference type="SAM" id="MobiDB-lite"/>
    </source>
</evidence>
<dbReference type="Proteomes" id="UP001183388">
    <property type="component" value="Unassembled WGS sequence"/>
</dbReference>
<reference evidence="3" key="1">
    <citation type="submission" date="2023-07" db="EMBL/GenBank/DDBJ databases">
        <title>30 novel species of actinomycetes from the DSMZ collection.</title>
        <authorList>
            <person name="Nouioui I."/>
        </authorList>
    </citation>
    <scope>NUCLEOTIDE SEQUENCE [LARGE SCALE GENOMIC DNA]</scope>
    <source>
        <strain evidence="3">DSM 44917</strain>
    </source>
</reference>
<evidence type="ECO:0000313" key="3">
    <source>
        <dbReference type="Proteomes" id="UP001183388"/>
    </source>
</evidence>
<organism evidence="2 3">
    <name type="scientific">Streptomyces boetiae</name>
    <dbReference type="NCBI Taxonomy" id="3075541"/>
    <lineage>
        <taxon>Bacteria</taxon>
        <taxon>Bacillati</taxon>
        <taxon>Actinomycetota</taxon>
        <taxon>Actinomycetes</taxon>
        <taxon>Kitasatosporales</taxon>
        <taxon>Streptomycetaceae</taxon>
        <taxon>Streptomyces</taxon>
    </lineage>
</organism>
<accession>A0ABU2LCI6</accession>
<evidence type="ECO:0000313" key="2">
    <source>
        <dbReference type="EMBL" id="MDT0309225.1"/>
    </source>
</evidence>
<comment type="caution">
    <text evidence="2">The sequence shown here is derived from an EMBL/GenBank/DDBJ whole genome shotgun (WGS) entry which is preliminary data.</text>
</comment>